<gene>
    <name evidence="1" type="ORF">CGI_10027694</name>
</gene>
<sequence>MVAMIVVKIPFFKVKACAESLFLETPRRPPFMLFGEFAAVRAAVPFMQYNDRHCSGEPTPKNN</sequence>
<accession>K1Q4V1</accession>
<organism evidence="1">
    <name type="scientific">Magallana gigas</name>
    <name type="common">Pacific oyster</name>
    <name type="synonym">Crassostrea gigas</name>
    <dbReference type="NCBI Taxonomy" id="29159"/>
    <lineage>
        <taxon>Eukaryota</taxon>
        <taxon>Metazoa</taxon>
        <taxon>Spiralia</taxon>
        <taxon>Lophotrochozoa</taxon>
        <taxon>Mollusca</taxon>
        <taxon>Bivalvia</taxon>
        <taxon>Autobranchia</taxon>
        <taxon>Pteriomorphia</taxon>
        <taxon>Ostreida</taxon>
        <taxon>Ostreoidea</taxon>
        <taxon>Ostreidae</taxon>
        <taxon>Magallana</taxon>
    </lineage>
</organism>
<reference evidence="1" key="1">
    <citation type="journal article" date="2012" name="Nature">
        <title>The oyster genome reveals stress adaptation and complexity of shell formation.</title>
        <authorList>
            <person name="Zhang G."/>
            <person name="Fang X."/>
            <person name="Guo X."/>
            <person name="Li L."/>
            <person name="Luo R."/>
            <person name="Xu F."/>
            <person name="Yang P."/>
            <person name="Zhang L."/>
            <person name="Wang X."/>
            <person name="Qi H."/>
            <person name="Xiong Z."/>
            <person name="Que H."/>
            <person name="Xie Y."/>
            <person name="Holland P.W."/>
            <person name="Paps J."/>
            <person name="Zhu Y."/>
            <person name="Wu F."/>
            <person name="Chen Y."/>
            <person name="Wang J."/>
            <person name="Peng C."/>
            <person name="Meng J."/>
            <person name="Yang L."/>
            <person name="Liu J."/>
            <person name="Wen B."/>
            <person name="Zhang N."/>
            <person name="Huang Z."/>
            <person name="Zhu Q."/>
            <person name="Feng Y."/>
            <person name="Mount A."/>
            <person name="Hedgecock D."/>
            <person name="Xu Z."/>
            <person name="Liu Y."/>
            <person name="Domazet-Loso T."/>
            <person name="Du Y."/>
            <person name="Sun X."/>
            <person name="Zhang S."/>
            <person name="Liu B."/>
            <person name="Cheng P."/>
            <person name="Jiang X."/>
            <person name="Li J."/>
            <person name="Fan D."/>
            <person name="Wang W."/>
            <person name="Fu W."/>
            <person name="Wang T."/>
            <person name="Wang B."/>
            <person name="Zhang J."/>
            <person name="Peng Z."/>
            <person name="Li Y."/>
            <person name="Li N."/>
            <person name="Wang J."/>
            <person name="Chen M."/>
            <person name="He Y."/>
            <person name="Tan F."/>
            <person name="Song X."/>
            <person name="Zheng Q."/>
            <person name="Huang R."/>
            <person name="Yang H."/>
            <person name="Du X."/>
            <person name="Chen L."/>
            <person name="Yang M."/>
            <person name="Gaffney P.M."/>
            <person name="Wang S."/>
            <person name="Luo L."/>
            <person name="She Z."/>
            <person name="Ming Y."/>
            <person name="Huang W."/>
            <person name="Zhang S."/>
            <person name="Huang B."/>
            <person name="Zhang Y."/>
            <person name="Qu T."/>
            <person name="Ni P."/>
            <person name="Miao G."/>
            <person name="Wang J."/>
            <person name="Wang Q."/>
            <person name="Steinberg C.E."/>
            <person name="Wang H."/>
            <person name="Li N."/>
            <person name="Qian L."/>
            <person name="Zhang G."/>
            <person name="Li Y."/>
            <person name="Yang H."/>
            <person name="Liu X."/>
            <person name="Wang J."/>
            <person name="Yin Y."/>
            <person name="Wang J."/>
        </authorList>
    </citation>
    <scope>NUCLEOTIDE SEQUENCE [LARGE SCALE GENOMIC DNA]</scope>
    <source>
        <strain evidence="1">05x7-T-G4-1.051#20</strain>
    </source>
</reference>
<proteinExistence type="predicted"/>
<evidence type="ECO:0000313" key="1">
    <source>
        <dbReference type="EMBL" id="EKC31582.1"/>
    </source>
</evidence>
<dbReference type="InParanoid" id="K1Q4V1"/>
<dbReference type="EMBL" id="JH816755">
    <property type="protein sequence ID" value="EKC31582.1"/>
    <property type="molecule type" value="Genomic_DNA"/>
</dbReference>
<dbReference type="AlphaFoldDB" id="K1Q4V1"/>
<protein>
    <submittedName>
        <fullName evidence="1">Uncharacterized protein</fullName>
    </submittedName>
</protein>
<dbReference type="HOGENOM" id="CLU_2887939_0_0_1"/>
<name>K1Q4V1_MAGGI</name>